<proteinExistence type="predicted"/>
<dbReference type="EMBL" id="SEOQ01000013">
    <property type="protein sequence ID" value="TFY72486.1"/>
    <property type="molecule type" value="Genomic_DNA"/>
</dbReference>
<reference evidence="1 2" key="1">
    <citation type="submission" date="2019-02" db="EMBL/GenBank/DDBJ databases">
        <title>Genome sequencing of the rare red list fungi Dentipellis fragilis.</title>
        <authorList>
            <person name="Buettner E."/>
            <person name="Kellner H."/>
        </authorList>
    </citation>
    <scope>NUCLEOTIDE SEQUENCE [LARGE SCALE GENOMIC DNA]</scope>
    <source>
        <strain evidence="1 2">DSM 105465</strain>
    </source>
</reference>
<protein>
    <submittedName>
        <fullName evidence="1">Uncharacterized protein</fullName>
    </submittedName>
</protein>
<name>A0A4Y9ZCD3_9AGAM</name>
<organism evidence="1 2">
    <name type="scientific">Dentipellis fragilis</name>
    <dbReference type="NCBI Taxonomy" id="205917"/>
    <lineage>
        <taxon>Eukaryota</taxon>
        <taxon>Fungi</taxon>
        <taxon>Dikarya</taxon>
        <taxon>Basidiomycota</taxon>
        <taxon>Agaricomycotina</taxon>
        <taxon>Agaricomycetes</taxon>
        <taxon>Russulales</taxon>
        <taxon>Hericiaceae</taxon>
        <taxon>Dentipellis</taxon>
    </lineage>
</organism>
<dbReference type="Proteomes" id="UP000298327">
    <property type="component" value="Unassembled WGS sequence"/>
</dbReference>
<gene>
    <name evidence="1" type="ORF">EVG20_g498</name>
</gene>
<accession>A0A4Y9ZCD3</accession>
<evidence type="ECO:0000313" key="2">
    <source>
        <dbReference type="Proteomes" id="UP000298327"/>
    </source>
</evidence>
<sequence>MSSQSDAPSTLPQFSLSPAKLRALISLYHQSGNFITPANLDTEIDKAFTDVPDLVSVANSKFTTYTDLKADVSARRVAPKYIQTEDYARERTGYGGSDATRRNQVFEALYGTANVSSIGLGLLEDEWEMAEERLKDAKNESKDA</sequence>
<dbReference type="OrthoDB" id="5597211at2759"/>
<dbReference type="AlphaFoldDB" id="A0A4Y9ZCD3"/>
<keyword evidence="2" id="KW-1185">Reference proteome</keyword>
<comment type="caution">
    <text evidence="1">The sequence shown here is derived from an EMBL/GenBank/DDBJ whole genome shotgun (WGS) entry which is preliminary data.</text>
</comment>
<evidence type="ECO:0000313" key="1">
    <source>
        <dbReference type="EMBL" id="TFY72486.1"/>
    </source>
</evidence>